<evidence type="ECO:0000256" key="6">
    <source>
        <dbReference type="ARBA" id="ARBA00022840"/>
    </source>
</evidence>
<evidence type="ECO:0000256" key="7">
    <source>
        <dbReference type="ARBA" id="ARBA00022989"/>
    </source>
</evidence>
<evidence type="ECO:0000256" key="4">
    <source>
        <dbReference type="ARBA" id="ARBA00022729"/>
    </source>
</evidence>
<dbReference type="InterPro" id="IPR056563">
    <property type="entry name" value="LysM3_LYK4_5"/>
</dbReference>
<dbReference type="EMBL" id="JBEAFC010000005">
    <property type="protein sequence ID" value="KAL1556995.1"/>
    <property type="molecule type" value="Genomic_DNA"/>
</dbReference>
<dbReference type="SUPFAM" id="SSF56112">
    <property type="entry name" value="Protein kinase-like (PK-like)"/>
    <property type="match status" value="1"/>
</dbReference>
<evidence type="ECO:0000256" key="10">
    <source>
        <dbReference type="SAM" id="Phobius"/>
    </source>
</evidence>
<dbReference type="GO" id="GO:0005886">
    <property type="term" value="C:plasma membrane"/>
    <property type="evidence" value="ECO:0007669"/>
    <property type="project" value="UniProtKB-SubCell"/>
</dbReference>
<dbReference type="InterPro" id="IPR052611">
    <property type="entry name" value="Plant_RLK_LysM"/>
</dbReference>
<dbReference type="Gene3D" id="3.30.200.20">
    <property type="entry name" value="Phosphorylase Kinase, domain 1"/>
    <property type="match status" value="1"/>
</dbReference>
<evidence type="ECO:0000313" key="14">
    <source>
        <dbReference type="Proteomes" id="UP001567538"/>
    </source>
</evidence>
<keyword evidence="2" id="KW-1003">Cell membrane</keyword>
<dbReference type="InterPro" id="IPR056561">
    <property type="entry name" value="NFP_LYK_LysM1"/>
</dbReference>
<evidence type="ECO:0000256" key="1">
    <source>
        <dbReference type="ARBA" id="ARBA00004162"/>
    </source>
</evidence>
<dbReference type="FunFam" id="1.10.510.10:FF:000468">
    <property type="entry name" value="PTI1-like tyrosine-protein kinase 3"/>
    <property type="match status" value="1"/>
</dbReference>
<dbReference type="AlphaFoldDB" id="A0ABD1HKK8"/>
<comment type="subcellular location">
    <subcellularLocation>
        <location evidence="1">Cell membrane</location>
        <topology evidence="1">Single-pass membrane protein</topology>
    </subcellularLocation>
</comment>
<keyword evidence="6" id="KW-0067">ATP-binding</keyword>
<feature type="signal peptide" evidence="11">
    <location>
        <begin position="1"/>
        <end position="25"/>
    </location>
</feature>
<keyword evidence="5" id="KW-0547">Nucleotide-binding</keyword>
<dbReference type="InterPro" id="IPR036779">
    <property type="entry name" value="LysM_dom_sf"/>
</dbReference>
<dbReference type="InterPro" id="IPR056562">
    <property type="entry name" value="LysM2_CERK1_LYK3_4_5"/>
</dbReference>
<dbReference type="Gene3D" id="3.10.350.10">
    <property type="entry name" value="LysM domain"/>
    <property type="match status" value="1"/>
</dbReference>
<keyword evidence="9" id="KW-1015">Disulfide bond</keyword>
<proteinExistence type="predicted"/>
<evidence type="ECO:0000256" key="2">
    <source>
        <dbReference type="ARBA" id="ARBA00022475"/>
    </source>
</evidence>
<dbReference type="PANTHER" id="PTHR45927:SF5">
    <property type="entry name" value="PROTEIN KINASE DOMAIN-CONTAINING PROTEIN"/>
    <property type="match status" value="1"/>
</dbReference>
<gene>
    <name evidence="13" type="ORF">AAHA92_12540</name>
</gene>
<dbReference type="Pfam" id="PF00069">
    <property type="entry name" value="Pkinase"/>
    <property type="match status" value="1"/>
</dbReference>
<evidence type="ECO:0000313" key="13">
    <source>
        <dbReference type="EMBL" id="KAL1556995.1"/>
    </source>
</evidence>
<keyword evidence="4 11" id="KW-0732">Signal</keyword>
<comment type="caution">
    <text evidence="13">The sequence shown here is derived from an EMBL/GenBank/DDBJ whole genome shotgun (WGS) entry which is preliminary data.</text>
</comment>
<dbReference type="Proteomes" id="UP001567538">
    <property type="component" value="Unassembled WGS sequence"/>
</dbReference>
<dbReference type="GO" id="GO:0005524">
    <property type="term" value="F:ATP binding"/>
    <property type="evidence" value="ECO:0007669"/>
    <property type="project" value="UniProtKB-KW"/>
</dbReference>
<dbReference type="InterPro" id="IPR000719">
    <property type="entry name" value="Prot_kinase_dom"/>
</dbReference>
<dbReference type="Gene3D" id="1.10.510.10">
    <property type="entry name" value="Transferase(Phosphotransferase) domain 1"/>
    <property type="match status" value="1"/>
</dbReference>
<reference evidence="13 14" key="1">
    <citation type="submission" date="2024-06" db="EMBL/GenBank/DDBJ databases">
        <title>A chromosome level genome sequence of Diviner's sage (Salvia divinorum).</title>
        <authorList>
            <person name="Ford S.A."/>
            <person name="Ro D.-K."/>
            <person name="Ness R.W."/>
            <person name="Phillips M.A."/>
        </authorList>
    </citation>
    <scope>NUCLEOTIDE SEQUENCE [LARGE SCALE GENOMIC DNA]</scope>
    <source>
        <strain evidence="13">SAF-2024a</strain>
        <tissue evidence="13">Leaf</tissue>
    </source>
</reference>
<feature type="domain" description="Protein kinase" evidence="12">
    <location>
        <begin position="312"/>
        <end position="611"/>
    </location>
</feature>
<evidence type="ECO:0000256" key="8">
    <source>
        <dbReference type="ARBA" id="ARBA00023136"/>
    </source>
</evidence>
<feature type="chain" id="PRO_5044864080" evidence="11">
    <location>
        <begin position="26"/>
        <end position="620"/>
    </location>
</feature>
<dbReference type="GO" id="GO:0051707">
    <property type="term" value="P:response to other organism"/>
    <property type="evidence" value="ECO:0007669"/>
    <property type="project" value="UniProtKB-ARBA"/>
</dbReference>
<evidence type="ECO:0000256" key="5">
    <source>
        <dbReference type="ARBA" id="ARBA00022741"/>
    </source>
</evidence>
<keyword evidence="14" id="KW-1185">Reference proteome</keyword>
<feature type="transmembrane region" description="Helical" evidence="10">
    <location>
        <begin position="268"/>
        <end position="293"/>
    </location>
</feature>
<accession>A0ABD1HKK8</accession>
<keyword evidence="7 10" id="KW-1133">Transmembrane helix</keyword>
<dbReference type="InterPro" id="IPR011009">
    <property type="entry name" value="Kinase-like_dom_sf"/>
</dbReference>
<evidence type="ECO:0000256" key="11">
    <source>
        <dbReference type="SAM" id="SignalP"/>
    </source>
</evidence>
<keyword evidence="8 10" id="KW-0472">Membrane</keyword>
<dbReference type="Pfam" id="PF23446">
    <property type="entry name" value="LysM1_NFP_LYK"/>
    <property type="match status" value="1"/>
</dbReference>
<dbReference type="Pfam" id="PF23473">
    <property type="entry name" value="LysM3_LYK4_5"/>
    <property type="match status" value="1"/>
</dbReference>
<dbReference type="PROSITE" id="PS50011">
    <property type="entry name" value="PROTEIN_KINASE_DOM"/>
    <property type="match status" value="1"/>
</dbReference>
<organism evidence="13 14">
    <name type="scientific">Salvia divinorum</name>
    <name type="common">Maria pastora</name>
    <name type="synonym">Diviner's sage</name>
    <dbReference type="NCBI Taxonomy" id="28513"/>
    <lineage>
        <taxon>Eukaryota</taxon>
        <taxon>Viridiplantae</taxon>
        <taxon>Streptophyta</taxon>
        <taxon>Embryophyta</taxon>
        <taxon>Tracheophyta</taxon>
        <taxon>Spermatophyta</taxon>
        <taxon>Magnoliopsida</taxon>
        <taxon>eudicotyledons</taxon>
        <taxon>Gunneridae</taxon>
        <taxon>Pentapetalae</taxon>
        <taxon>asterids</taxon>
        <taxon>lamiids</taxon>
        <taxon>Lamiales</taxon>
        <taxon>Lamiaceae</taxon>
        <taxon>Nepetoideae</taxon>
        <taxon>Mentheae</taxon>
        <taxon>Salviinae</taxon>
        <taxon>Salvia</taxon>
        <taxon>Salvia subgen. Calosphace</taxon>
    </lineage>
</organism>
<dbReference type="PANTHER" id="PTHR45927">
    <property type="entry name" value="LYSM-DOMAIN RECEPTOR-LIKE KINASE-RELATED"/>
    <property type="match status" value="1"/>
</dbReference>
<protein>
    <submittedName>
        <fullName evidence="13">Protein LYK5-like</fullName>
    </submittedName>
</protein>
<dbReference type="Pfam" id="PF23472">
    <property type="entry name" value="LysM2_CERK1_LYK3_4_5"/>
    <property type="match status" value="1"/>
</dbReference>
<evidence type="ECO:0000259" key="12">
    <source>
        <dbReference type="PROSITE" id="PS50011"/>
    </source>
</evidence>
<keyword evidence="3 10" id="KW-0812">Transmembrane</keyword>
<name>A0ABD1HKK8_SALDI</name>
<sequence>MYMIISNNLIPFLVILASTSSRSDGQQQYSGNSVMNCEASDETGPSPAFLYSCNDQRHSCKALLMFRTQPPYVSVSSIANLTSSDPKEMARLNNITTSEILPPGSAVFVPAMCLCLGKYYQANTSYVYKCTNETYFTIANQTYQGLTSCNALKRHNPYSEVKLIPSINLRVPLRCACPSEEQISNGTKFLLTFLIAWHDSVANISKKFNVSAKSVAAANGFATEDPIIYPFTTILIPLKTEPQASNLRWLFSTSFPYAAVSHTKPSRWISVGVGSGAALAVFCFLALLGFLHFKRVSAARVSREMKDGLPEHFLDKVVGIGESLKIYKYDELEAATDNFSPQRRLSESIYHGILRGNRVAVKKTRTDVSKEIKILGNLNHFNLINLYGVCEHHEVFYLVYEYMEEGSLKNWLCGETSACVHSWNHRFLIALDVANGLDYLHNCTSPAYVHKDINSCNILLNRELRAKITNFSLARDNGKSHSGSVVGEKGYMAPEYVEAGEVSPKIDVYAFGVVLLELITGREAVLVQDGEESFLSEVVISIIDKTHMTDTVNGLVDPRLQVKHPLGFAIDQSELALRLLKLCAACLAPQPTRRLSMGEVVNALMKIHPDVYNPQSFSIE</sequence>
<evidence type="ECO:0000256" key="9">
    <source>
        <dbReference type="ARBA" id="ARBA00023157"/>
    </source>
</evidence>
<evidence type="ECO:0000256" key="3">
    <source>
        <dbReference type="ARBA" id="ARBA00022692"/>
    </source>
</evidence>